<dbReference type="Proteomes" id="UP000051330">
    <property type="component" value="Unassembled WGS sequence"/>
</dbReference>
<protein>
    <submittedName>
        <fullName evidence="2">Uncharacterized protein</fullName>
    </submittedName>
</protein>
<feature type="transmembrane region" description="Helical" evidence="1">
    <location>
        <begin position="32"/>
        <end position="54"/>
    </location>
</feature>
<evidence type="ECO:0000256" key="1">
    <source>
        <dbReference type="SAM" id="Phobius"/>
    </source>
</evidence>
<dbReference type="PATRIC" id="fig|1423792.3.peg.1098"/>
<accession>A0A0R1MNP7</accession>
<comment type="caution">
    <text evidence="2">The sequence shown here is derived from an EMBL/GenBank/DDBJ whole genome shotgun (WGS) entry which is preliminary data.</text>
</comment>
<name>A0A0R1MNP7_9LACO</name>
<organism evidence="2 3">
    <name type="scientific">Schleiferilactobacillus perolens DSM 12744</name>
    <dbReference type="NCBI Taxonomy" id="1423792"/>
    <lineage>
        <taxon>Bacteria</taxon>
        <taxon>Bacillati</taxon>
        <taxon>Bacillota</taxon>
        <taxon>Bacilli</taxon>
        <taxon>Lactobacillales</taxon>
        <taxon>Lactobacillaceae</taxon>
        <taxon>Schleiferilactobacillus</taxon>
    </lineage>
</organism>
<evidence type="ECO:0000313" key="2">
    <source>
        <dbReference type="EMBL" id="KRL09632.1"/>
    </source>
</evidence>
<keyword evidence="1" id="KW-0472">Membrane</keyword>
<keyword evidence="1" id="KW-0812">Transmembrane</keyword>
<dbReference type="EMBL" id="AZEC01000017">
    <property type="protein sequence ID" value="KRL09632.1"/>
    <property type="molecule type" value="Genomic_DNA"/>
</dbReference>
<gene>
    <name evidence="2" type="ORF">FD09_GL001078</name>
</gene>
<feature type="transmembrane region" description="Helical" evidence="1">
    <location>
        <begin position="6"/>
        <end position="25"/>
    </location>
</feature>
<feature type="transmembrane region" description="Helical" evidence="1">
    <location>
        <begin position="74"/>
        <end position="97"/>
    </location>
</feature>
<reference evidence="2 3" key="1">
    <citation type="journal article" date="2015" name="Genome Announc.">
        <title>Expanding the biotechnology potential of lactobacilli through comparative genomics of 213 strains and associated genera.</title>
        <authorList>
            <person name="Sun Z."/>
            <person name="Harris H.M."/>
            <person name="McCann A."/>
            <person name="Guo C."/>
            <person name="Argimon S."/>
            <person name="Zhang W."/>
            <person name="Yang X."/>
            <person name="Jeffery I.B."/>
            <person name="Cooney J.C."/>
            <person name="Kagawa T.F."/>
            <person name="Liu W."/>
            <person name="Song Y."/>
            <person name="Salvetti E."/>
            <person name="Wrobel A."/>
            <person name="Rasinkangas P."/>
            <person name="Parkhill J."/>
            <person name="Rea M.C."/>
            <person name="O'Sullivan O."/>
            <person name="Ritari J."/>
            <person name="Douillard F.P."/>
            <person name="Paul Ross R."/>
            <person name="Yang R."/>
            <person name="Briner A.E."/>
            <person name="Felis G.E."/>
            <person name="de Vos W.M."/>
            <person name="Barrangou R."/>
            <person name="Klaenhammer T.R."/>
            <person name="Caufield P.W."/>
            <person name="Cui Y."/>
            <person name="Zhang H."/>
            <person name="O'Toole P.W."/>
        </authorList>
    </citation>
    <scope>NUCLEOTIDE SEQUENCE [LARGE SCALE GENOMIC DNA]</scope>
    <source>
        <strain evidence="2 3">DSM 12744</strain>
    </source>
</reference>
<evidence type="ECO:0000313" key="3">
    <source>
        <dbReference type="Proteomes" id="UP000051330"/>
    </source>
</evidence>
<keyword evidence="3" id="KW-1185">Reference proteome</keyword>
<sequence>MEGFIMPLLAILIDVITLGVYFLTLNSGATRMGIFPLAVQIIATIVLLLMTIAYQGRRRVRYHVSDDSGYYRPFTFRFAIVVGSLLVNGVVAFLYWLSFSGGNNLIMQFYG</sequence>
<keyword evidence="1" id="KW-1133">Transmembrane helix</keyword>
<dbReference type="AlphaFoldDB" id="A0A0R1MNP7"/>
<proteinExistence type="predicted"/>